<dbReference type="GO" id="GO:0003677">
    <property type="term" value="F:DNA binding"/>
    <property type="evidence" value="ECO:0007669"/>
    <property type="project" value="InterPro"/>
</dbReference>
<evidence type="ECO:0000259" key="1">
    <source>
        <dbReference type="Pfam" id="PF01548"/>
    </source>
</evidence>
<dbReference type="GO" id="GO:0004803">
    <property type="term" value="F:transposase activity"/>
    <property type="evidence" value="ECO:0007669"/>
    <property type="project" value="InterPro"/>
</dbReference>
<dbReference type="EMBL" id="DQWE01000292">
    <property type="protein sequence ID" value="HDI83364.1"/>
    <property type="molecule type" value="Genomic_DNA"/>
</dbReference>
<reference evidence="2" key="1">
    <citation type="journal article" date="2020" name="mSystems">
        <title>Genome- and Community-Level Interaction Insights into Carbon Utilization and Element Cycling Functions of Hydrothermarchaeota in Hydrothermal Sediment.</title>
        <authorList>
            <person name="Zhou Z."/>
            <person name="Liu Y."/>
            <person name="Xu W."/>
            <person name="Pan J."/>
            <person name="Luo Z.H."/>
            <person name="Li M."/>
        </authorList>
    </citation>
    <scope>NUCLEOTIDE SEQUENCE [LARGE SCALE GENOMIC DNA]</scope>
    <source>
        <strain evidence="2">HyVt-102</strain>
    </source>
</reference>
<dbReference type="PANTHER" id="PTHR33055">
    <property type="entry name" value="TRANSPOSASE FOR INSERTION SEQUENCE ELEMENT IS1111A"/>
    <property type="match status" value="1"/>
</dbReference>
<gene>
    <name evidence="2" type="ORF">ENF18_06190</name>
</gene>
<dbReference type="GO" id="GO:0006313">
    <property type="term" value="P:DNA transposition"/>
    <property type="evidence" value="ECO:0007669"/>
    <property type="project" value="InterPro"/>
</dbReference>
<organism evidence="2">
    <name type="scientific">candidate division WOR-3 bacterium</name>
    <dbReference type="NCBI Taxonomy" id="2052148"/>
    <lineage>
        <taxon>Bacteria</taxon>
        <taxon>Bacteria division WOR-3</taxon>
    </lineage>
</organism>
<proteinExistence type="predicted"/>
<dbReference type="Pfam" id="PF01548">
    <property type="entry name" value="DEDD_Tnp_IS110"/>
    <property type="match status" value="1"/>
</dbReference>
<dbReference type="PANTHER" id="PTHR33055:SF17">
    <property type="entry name" value="THIRD ORF IN TRANSPOSON ISC1491"/>
    <property type="match status" value="1"/>
</dbReference>
<dbReference type="InterPro" id="IPR047650">
    <property type="entry name" value="Transpos_IS110"/>
</dbReference>
<dbReference type="Proteomes" id="UP000885847">
    <property type="component" value="Unassembled WGS sequence"/>
</dbReference>
<name>A0A7C0ZLI7_UNCW3</name>
<feature type="domain" description="Transposase IS110-like N-terminal" evidence="1">
    <location>
        <begin position="22"/>
        <end position="171"/>
    </location>
</feature>
<dbReference type="AlphaFoldDB" id="A0A7C0ZLI7"/>
<protein>
    <recommendedName>
        <fullName evidence="1">Transposase IS110-like N-terminal domain-containing protein</fullName>
    </recommendedName>
</protein>
<comment type="caution">
    <text evidence="2">The sequence shown here is derived from an EMBL/GenBank/DDBJ whole genome shotgun (WGS) entry which is preliminary data.</text>
</comment>
<evidence type="ECO:0000313" key="2">
    <source>
        <dbReference type="EMBL" id="HDI83364.1"/>
    </source>
</evidence>
<sequence length="172" mass="20201">MRMSSPYMFFNLNKKEEEMITAGIDSGRRIISVSYVEDGEEIAYKEYENSFTGYRELEEDMRDTGVEVVCIEGHGDSSRQAAVYLYEKGYKIYEINPLMLLKLKESMTEKKTDHIDAYVCGMFPFIRKDMKPLVLSIRVQDLKRLVRLYEKISKQVVRYKNQLHGELHQVFG</sequence>
<accession>A0A7C0ZLI7</accession>
<dbReference type="InterPro" id="IPR002525">
    <property type="entry name" value="Transp_IS110-like_N"/>
</dbReference>
<feature type="non-terminal residue" evidence="2">
    <location>
        <position position="172"/>
    </location>
</feature>